<dbReference type="InterPro" id="IPR042451">
    <property type="entry name" value="ZPR1_A/B_dom"/>
</dbReference>
<dbReference type="OrthoDB" id="308464at2759"/>
<keyword evidence="2" id="KW-0479">Metal-binding</keyword>
<sequence length="387" mass="41535">MSQEAAVGPPGESGKAAEESDSLLDCVNRITSLCPNCEENGETLILLHRVPHFKDLLISSFSCPHCNYANREVQTAGSLAPKGVHIECKVTSPLDLNRQVVRSEHCRVEIPEVELEVPASRARAELNTVEGLVDSFAENLKFAALYQLQLEEKEKAQQLSRLARRLKAMAAGQQPFRLVLEDPSGNSYVESLSLAADKQQEAAHKLEDAAAAAAAAAAAGSSSGPREEAGAAPQGPQPLQRADSRLLVRHFERTKEQLHAMGYFEAQEAPDEGAPEAEEAAAAAATAAAATAAEDEAALKEEALLLPVECPHCGCSTTNKVCQVNIPGFRECLIFAFCCPNCGAKNSEIKAAGAYGLAARRWILTTVEVYKRTREQDDSLGLLDMKT</sequence>
<evidence type="ECO:0000256" key="3">
    <source>
        <dbReference type="ARBA" id="ARBA00022771"/>
    </source>
</evidence>
<dbReference type="GeneID" id="25471150"/>
<reference evidence="7" key="2">
    <citation type="submission" date="2013-10" db="EMBL/GenBank/DDBJ databases">
        <authorList>
            <person name="Aslett M."/>
        </authorList>
    </citation>
    <scope>NUCLEOTIDE SEQUENCE [LARGE SCALE GENOMIC DNA]</scope>
    <source>
        <strain evidence="7">Houghton</strain>
    </source>
</reference>
<dbReference type="Gene3D" id="2.60.120.1040">
    <property type="entry name" value="ZPR1, A/B domain"/>
    <property type="match status" value="1"/>
</dbReference>
<dbReference type="InterPro" id="IPR042452">
    <property type="entry name" value="ZPR1_Znf1/2"/>
</dbReference>
<dbReference type="SMART" id="SM00709">
    <property type="entry name" value="Zpr1"/>
    <property type="match status" value="1"/>
</dbReference>
<keyword evidence="4" id="KW-0862">Zinc</keyword>
<dbReference type="FunFam" id="2.20.25.420:FF:000001">
    <property type="entry name" value="Zinc finger protein ZPR1"/>
    <property type="match status" value="1"/>
</dbReference>
<dbReference type="AlphaFoldDB" id="U6MIH6"/>
<protein>
    <submittedName>
        <fullName evidence="7">Zinc-finger protein ZPR1, putative</fullName>
    </submittedName>
</protein>
<dbReference type="RefSeq" id="XP_013439621.1">
    <property type="nucleotide sequence ID" value="XM_013584167.1"/>
</dbReference>
<organism evidence="7 8">
    <name type="scientific">Eimeria necatrix</name>
    <dbReference type="NCBI Taxonomy" id="51315"/>
    <lineage>
        <taxon>Eukaryota</taxon>
        <taxon>Sar</taxon>
        <taxon>Alveolata</taxon>
        <taxon>Apicomplexa</taxon>
        <taxon>Conoidasida</taxon>
        <taxon>Coccidia</taxon>
        <taxon>Eucoccidiorida</taxon>
        <taxon>Eimeriorina</taxon>
        <taxon>Eimeriidae</taxon>
        <taxon>Eimeria</taxon>
    </lineage>
</organism>
<name>U6MIH6_9EIME</name>
<feature type="domain" description="Zinc finger ZPR1-type" evidence="6">
    <location>
        <begin position="32"/>
        <end position="191"/>
    </location>
</feature>
<evidence type="ECO:0000256" key="4">
    <source>
        <dbReference type="ARBA" id="ARBA00022833"/>
    </source>
</evidence>
<feature type="region of interest" description="Disordered" evidence="5">
    <location>
        <begin position="217"/>
        <end position="242"/>
    </location>
</feature>
<dbReference type="VEuPathDB" id="ToxoDB:ENH_00009640"/>
<evidence type="ECO:0000259" key="6">
    <source>
        <dbReference type="SMART" id="SM00709"/>
    </source>
</evidence>
<dbReference type="Proteomes" id="UP000030754">
    <property type="component" value="Unassembled WGS sequence"/>
</dbReference>
<reference evidence="7" key="1">
    <citation type="submission" date="2013-10" db="EMBL/GenBank/DDBJ databases">
        <title>Genomic analysis of the causative agents of coccidiosis in chickens.</title>
        <authorList>
            <person name="Reid A.J."/>
            <person name="Blake D."/>
            <person name="Billington K."/>
            <person name="Browne H."/>
            <person name="Dunn M."/>
            <person name="Hung S."/>
            <person name="Kawahara F."/>
            <person name="Miranda-Saavedra D."/>
            <person name="Mourier T."/>
            <person name="Nagra H."/>
            <person name="Otto T.D."/>
            <person name="Rawlings N."/>
            <person name="Sanchez A."/>
            <person name="Sanders M."/>
            <person name="Subramaniam C."/>
            <person name="Tay Y."/>
            <person name="Dear P."/>
            <person name="Doerig C."/>
            <person name="Gruber A."/>
            <person name="Parkinson J."/>
            <person name="Shirley M."/>
            <person name="Wan K.L."/>
            <person name="Berriman M."/>
            <person name="Tomley F."/>
            <person name="Pain A."/>
        </authorList>
    </citation>
    <scope>NUCLEOTIDE SEQUENCE [LARGE SCALE GENOMIC DNA]</scope>
    <source>
        <strain evidence="7">Houghton</strain>
    </source>
</reference>
<dbReference type="GO" id="GO:0005634">
    <property type="term" value="C:nucleus"/>
    <property type="evidence" value="ECO:0007669"/>
    <property type="project" value="TreeGrafter"/>
</dbReference>
<keyword evidence="3 7" id="KW-0863">Zinc-finger</keyword>
<proteinExistence type="inferred from homology"/>
<dbReference type="Pfam" id="PF03367">
    <property type="entry name" value="Zn_ribbon_ZPR1"/>
    <property type="match status" value="2"/>
</dbReference>
<dbReference type="PANTHER" id="PTHR10876:SF0">
    <property type="entry name" value="ZINC FINGER PROTEIN ZPR1"/>
    <property type="match status" value="1"/>
</dbReference>
<dbReference type="InterPro" id="IPR056180">
    <property type="entry name" value="ZPR1_jr_dom"/>
</dbReference>
<dbReference type="Gene3D" id="2.20.25.420">
    <property type="entry name" value="ZPR1, zinc finger domain"/>
    <property type="match status" value="2"/>
</dbReference>
<dbReference type="InterPro" id="IPR040141">
    <property type="entry name" value="ZPR1"/>
</dbReference>
<evidence type="ECO:0000313" key="8">
    <source>
        <dbReference type="Proteomes" id="UP000030754"/>
    </source>
</evidence>
<dbReference type="NCBIfam" id="TIGR00310">
    <property type="entry name" value="ZPR1_znf"/>
    <property type="match status" value="1"/>
</dbReference>
<evidence type="ECO:0000256" key="5">
    <source>
        <dbReference type="SAM" id="MobiDB-lite"/>
    </source>
</evidence>
<dbReference type="EMBL" id="HG722396">
    <property type="protein sequence ID" value="CDJ62259.1"/>
    <property type="molecule type" value="Genomic_DNA"/>
</dbReference>
<comment type="similarity">
    <text evidence="1">Belongs to the ZPR1 family.</text>
</comment>
<dbReference type="InterPro" id="IPR004457">
    <property type="entry name" value="Znf_ZPR1"/>
</dbReference>
<accession>U6MIH6</accession>
<evidence type="ECO:0000313" key="7">
    <source>
        <dbReference type="EMBL" id="CDJ62259.1"/>
    </source>
</evidence>
<keyword evidence="8" id="KW-1185">Reference proteome</keyword>
<evidence type="ECO:0000256" key="1">
    <source>
        <dbReference type="ARBA" id="ARBA00008354"/>
    </source>
</evidence>
<evidence type="ECO:0000256" key="2">
    <source>
        <dbReference type="ARBA" id="ARBA00022723"/>
    </source>
</evidence>
<dbReference type="GO" id="GO:0008270">
    <property type="term" value="F:zinc ion binding"/>
    <property type="evidence" value="ECO:0007669"/>
    <property type="project" value="UniProtKB-KW"/>
</dbReference>
<dbReference type="Pfam" id="PF22794">
    <property type="entry name" value="jr-ZPR1"/>
    <property type="match status" value="1"/>
</dbReference>
<dbReference type="PANTHER" id="PTHR10876">
    <property type="entry name" value="ZINC FINGER PROTEIN ZPR1"/>
    <property type="match status" value="1"/>
</dbReference>
<gene>
    <name evidence="7" type="ORF">ENH_00009640</name>
</gene>